<reference evidence="4 5" key="1">
    <citation type="submission" date="2019-04" db="EMBL/GenBank/DDBJ databases">
        <title>Streptomyces oryziradicis sp. nov., a novel actinomycete isolated from rhizosphere soil of rice (Oryza sativa L.).</title>
        <authorList>
            <person name="Li C."/>
        </authorList>
    </citation>
    <scope>NUCLEOTIDE SEQUENCE [LARGE SCALE GENOMIC DNA]</scope>
    <source>
        <strain evidence="4 5">NEAU-C40</strain>
    </source>
</reference>
<dbReference type="InterPro" id="IPR045851">
    <property type="entry name" value="AMP-bd_C_sf"/>
</dbReference>
<accession>A0A4U0S6K4</accession>
<feature type="domain" description="AMP-dependent synthetase/ligase" evidence="2">
    <location>
        <begin position="57"/>
        <end position="406"/>
    </location>
</feature>
<dbReference type="Gene3D" id="3.30.300.30">
    <property type="match status" value="1"/>
</dbReference>
<feature type="region of interest" description="Disordered" evidence="1">
    <location>
        <begin position="1"/>
        <end position="51"/>
    </location>
</feature>
<dbReference type="InterPro" id="IPR020845">
    <property type="entry name" value="AMP-binding_CS"/>
</dbReference>
<dbReference type="InterPro" id="IPR025110">
    <property type="entry name" value="AMP-bd_C"/>
</dbReference>
<evidence type="ECO:0000259" key="2">
    <source>
        <dbReference type="Pfam" id="PF00501"/>
    </source>
</evidence>
<dbReference type="GO" id="GO:0016878">
    <property type="term" value="F:acid-thiol ligase activity"/>
    <property type="evidence" value="ECO:0007669"/>
    <property type="project" value="UniProtKB-ARBA"/>
</dbReference>
<dbReference type="EMBL" id="SUMC01000050">
    <property type="protein sequence ID" value="TKA04632.1"/>
    <property type="molecule type" value="Genomic_DNA"/>
</dbReference>
<keyword evidence="4" id="KW-0436">Ligase</keyword>
<evidence type="ECO:0000313" key="4">
    <source>
        <dbReference type="EMBL" id="TKA04632.1"/>
    </source>
</evidence>
<dbReference type="InterPro" id="IPR042099">
    <property type="entry name" value="ANL_N_sf"/>
</dbReference>
<keyword evidence="5" id="KW-1185">Reference proteome</keyword>
<dbReference type="SUPFAM" id="SSF56801">
    <property type="entry name" value="Acetyl-CoA synthetase-like"/>
    <property type="match status" value="1"/>
</dbReference>
<feature type="domain" description="AMP-binding enzyme C-terminal" evidence="3">
    <location>
        <begin position="457"/>
        <end position="531"/>
    </location>
</feature>
<dbReference type="PROSITE" id="PS00455">
    <property type="entry name" value="AMP_BINDING"/>
    <property type="match status" value="1"/>
</dbReference>
<dbReference type="Proteomes" id="UP000305778">
    <property type="component" value="Unassembled WGS sequence"/>
</dbReference>
<dbReference type="AlphaFoldDB" id="A0A4U0S6K4"/>
<evidence type="ECO:0000259" key="3">
    <source>
        <dbReference type="Pfam" id="PF13193"/>
    </source>
</evidence>
<dbReference type="PANTHER" id="PTHR43767">
    <property type="entry name" value="LONG-CHAIN-FATTY-ACID--COA LIGASE"/>
    <property type="match status" value="1"/>
</dbReference>
<evidence type="ECO:0000256" key="1">
    <source>
        <dbReference type="SAM" id="MobiDB-lite"/>
    </source>
</evidence>
<dbReference type="OrthoDB" id="2472181at2"/>
<comment type="caution">
    <text evidence="4">The sequence shown here is derived from an EMBL/GenBank/DDBJ whole genome shotgun (WGS) entry which is preliminary data.</text>
</comment>
<dbReference type="InterPro" id="IPR000873">
    <property type="entry name" value="AMP-dep_synth/lig_dom"/>
</dbReference>
<dbReference type="PANTHER" id="PTHR43767:SF1">
    <property type="entry name" value="NONRIBOSOMAL PEPTIDE SYNTHASE PES1 (EUROFUNG)-RELATED"/>
    <property type="match status" value="1"/>
</dbReference>
<gene>
    <name evidence="4" type="ORF">FCI23_35285</name>
</gene>
<evidence type="ECO:0000313" key="5">
    <source>
        <dbReference type="Proteomes" id="UP000305778"/>
    </source>
</evidence>
<dbReference type="Pfam" id="PF00501">
    <property type="entry name" value="AMP-binding"/>
    <property type="match status" value="1"/>
</dbReference>
<dbReference type="Gene3D" id="3.40.50.12780">
    <property type="entry name" value="N-terminal domain of ligase-like"/>
    <property type="match status" value="1"/>
</dbReference>
<name>A0A4U0S6K4_9ACTN</name>
<dbReference type="Pfam" id="PF13193">
    <property type="entry name" value="AMP-binding_C"/>
    <property type="match status" value="1"/>
</dbReference>
<proteinExistence type="predicted"/>
<organism evidence="4 5">
    <name type="scientific">Actinacidiphila oryziradicis</name>
    <dbReference type="NCBI Taxonomy" id="2571141"/>
    <lineage>
        <taxon>Bacteria</taxon>
        <taxon>Bacillati</taxon>
        <taxon>Actinomycetota</taxon>
        <taxon>Actinomycetes</taxon>
        <taxon>Kitasatosporales</taxon>
        <taxon>Streptomycetaceae</taxon>
        <taxon>Actinacidiphila</taxon>
    </lineage>
</organism>
<protein>
    <submittedName>
        <fullName evidence="4">Acyl--CoA ligase</fullName>
    </submittedName>
</protein>
<feature type="compositionally biased region" description="Low complexity" evidence="1">
    <location>
        <begin position="1"/>
        <end position="31"/>
    </location>
</feature>
<sequence>MPGAPRRCAGTSRCRSTRRSLSPLPAKAAASRGRNPYPRPSGPEDRSESVQTLPAALRHWARQTPDRVVLRHGTEHLTYAELDASVDRVAASLAARGAGKGDRVVLIGLNSMAWITAYLACLRLGIVVAPANNRLSPSQLSDQCDRLEARAVLHDAAHADLVREVPRPGRAVIELGDLVRTAQGGESTVPDVPVPQDIALISFTSGTTGAPKGAVLSHEALYKGALAVAEFHGSTQDDSTLILVPVFHNTGFNDQFGHMLVAGGCTHLLTKYRTGDAIAELRERPVTFLAAVPSILRMLMMSDEAEHIYGPAAKLFFGGSPMPAAWIDELLGRWPHLRLTHAYGLSEFTSICSFLPHELVASKGESVGLPAPRVQLKVVDDQGREQPPGQPGEVWVAGPTRMTGYWRQPALTEQKFRGQWLRTGDLGHLDGDGLLWLTGRVDDVINRGGEKVLPSYVESCIAQRPDVGQVVVFGIEDPVLQQRVAAAVEPRPDSVFNEHAARNHLAARLPDYAVPERWVIYEKLPLTASGKVDRREVARQFPDSTEG</sequence>
<dbReference type="InterPro" id="IPR050237">
    <property type="entry name" value="ATP-dep_AMP-bd_enzyme"/>
</dbReference>